<gene>
    <name evidence="7" type="ORF">BCT74_18775</name>
</gene>
<dbReference type="InterPro" id="IPR050833">
    <property type="entry name" value="Poly_Biosynth_Transport"/>
</dbReference>
<dbReference type="Proteomes" id="UP000235746">
    <property type="component" value="Unassembled WGS sequence"/>
</dbReference>
<dbReference type="PANTHER" id="PTHR30250:SF11">
    <property type="entry name" value="O-ANTIGEN TRANSPORTER-RELATED"/>
    <property type="match status" value="1"/>
</dbReference>
<evidence type="ECO:0000313" key="8">
    <source>
        <dbReference type="Proteomes" id="UP000235746"/>
    </source>
</evidence>
<dbReference type="GO" id="GO:0005886">
    <property type="term" value="C:plasma membrane"/>
    <property type="evidence" value="ECO:0007669"/>
    <property type="project" value="UniProtKB-SubCell"/>
</dbReference>
<protein>
    <submittedName>
        <fullName evidence="7">Uncharacterized protein</fullName>
    </submittedName>
</protein>
<keyword evidence="4 6" id="KW-1133">Transmembrane helix</keyword>
<name>A0A2N7IJL1_9VIBR</name>
<feature type="transmembrane region" description="Helical" evidence="6">
    <location>
        <begin position="46"/>
        <end position="66"/>
    </location>
</feature>
<feature type="transmembrane region" description="Helical" evidence="6">
    <location>
        <begin position="257"/>
        <end position="274"/>
    </location>
</feature>
<accession>A0A2N7IJL1</accession>
<feature type="transmembrane region" description="Helical" evidence="6">
    <location>
        <begin position="324"/>
        <end position="344"/>
    </location>
</feature>
<dbReference type="EMBL" id="MCYL01000010">
    <property type="protein sequence ID" value="PML57942.1"/>
    <property type="molecule type" value="Genomic_DNA"/>
</dbReference>
<dbReference type="GO" id="GO:0015297">
    <property type="term" value="F:antiporter activity"/>
    <property type="evidence" value="ECO:0007669"/>
    <property type="project" value="InterPro"/>
</dbReference>
<evidence type="ECO:0000256" key="2">
    <source>
        <dbReference type="ARBA" id="ARBA00022475"/>
    </source>
</evidence>
<feature type="transmembrane region" description="Helical" evidence="6">
    <location>
        <begin position="87"/>
        <end position="108"/>
    </location>
</feature>
<feature type="transmembrane region" description="Helical" evidence="6">
    <location>
        <begin position="218"/>
        <end position="237"/>
    </location>
</feature>
<feature type="transmembrane region" description="Helical" evidence="6">
    <location>
        <begin position="356"/>
        <end position="377"/>
    </location>
</feature>
<comment type="subcellular location">
    <subcellularLocation>
        <location evidence="1">Cell membrane</location>
        <topology evidence="1">Multi-pass membrane protein</topology>
    </subcellularLocation>
</comment>
<feature type="transmembrane region" description="Helical" evidence="6">
    <location>
        <begin position="21"/>
        <end position="40"/>
    </location>
</feature>
<feature type="transmembrane region" description="Helical" evidence="6">
    <location>
        <begin position="286"/>
        <end position="312"/>
    </location>
</feature>
<comment type="caution">
    <text evidence="7">The sequence shown here is derived from an EMBL/GenBank/DDBJ whole genome shotgun (WGS) entry which is preliminary data.</text>
</comment>
<dbReference type="AlphaFoldDB" id="A0A2N7IJL1"/>
<feature type="transmembrane region" description="Helical" evidence="6">
    <location>
        <begin position="177"/>
        <end position="197"/>
    </location>
</feature>
<feature type="transmembrane region" description="Helical" evidence="6">
    <location>
        <begin position="153"/>
        <end position="171"/>
    </location>
</feature>
<feature type="transmembrane region" description="Helical" evidence="6">
    <location>
        <begin position="120"/>
        <end position="141"/>
    </location>
</feature>
<reference evidence="8" key="1">
    <citation type="submission" date="2016-07" db="EMBL/GenBank/DDBJ databases">
        <title>Nontailed viruses are major unrecognized killers of bacteria in the ocean.</title>
        <authorList>
            <person name="Kauffman K."/>
            <person name="Hussain F."/>
            <person name="Yang J."/>
            <person name="Arevalo P."/>
            <person name="Brown J."/>
            <person name="Cutler M."/>
            <person name="Kelly L."/>
            <person name="Polz M.F."/>
        </authorList>
    </citation>
    <scope>NUCLEOTIDE SEQUENCE [LARGE SCALE GENOMIC DNA]</scope>
    <source>
        <strain evidence="8">10N.261.51.B8</strain>
    </source>
</reference>
<keyword evidence="2" id="KW-1003">Cell membrane</keyword>
<dbReference type="GO" id="GO:0042910">
    <property type="term" value="F:xenobiotic transmembrane transporter activity"/>
    <property type="evidence" value="ECO:0007669"/>
    <property type="project" value="InterPro"/>
</dbReference>
<organism evidence="7 8">
    <name type="scientific">Vibrio lentus</name>
    <dbReference type="NCBI Taxonomy" id="136468"/>
    <lineage>
        <taxon>Bacteria</taxon>
        <taxon>Pseudomonadati</taxon>
        <taxon>Pseudomonadota</taxon>
        <taxon>Gammaproteobacteria</taxon>
        <taxon>Vibrionales</taxon>
        <taxon>Vibrionaceae</taxon>
        <taxon>Vibrio</taxon>
    </lineage>
</organism>
<keyword evidence="5 6" id="KW-0472">Membrane</keyword>
<feature type="transmembrane region" description="Helical" evidence="6">
    <location>
        <begin position="383"/>
        <end position="404"/>
    </location>
</feature>
<sequence length="411" mass="45811">MRKSTIFKDELFRKIVSVISARVILKGVNFLSIFILLEYLSPNEMGQYGVFLSSVMLSATFGNLGLRSSSAVKIGKDAKFEKVISGLIIAYPLVLTASIFSLFFIYWFSGVEFTDYKYLVISIFSVSLYLILVLAQGICLGSGDVNAFNIIELLPKIFLFLTVLLLVYFGGIDKYTALLGVLIGYLITVIYSSRFFILRKVEFDFNYVFNLLKLGLPFCLALSLAMLNFNIPIYLSNNFSGESVTGEVFTAMKVNDIFLELATATGLVIFSNTTRNEVTKSNNKKLYATIFFVVGFSAVLAIIVSFFGEYFVSIVAKEEVYSNAGGYLSIIVCGLPFVAFNKMAYGYISGKGKPQYGVVIYLFVVVVNVSLTYFLDAKNISESYLYALIVSQIIASLLFLLFLLRVEKHES</sequence>
<evidence type="ECO:0000256" key="6">
    <source>
        <dbReference type="SAM" id="Phobius"/>
    </source>
</evidence>
<dbReference type="Pfam" id="PF01554">
    <property type="entry name" value="MatE"/>
    <property type="match status" value="1"/>
</dbReference>
<dbReference type="InterPro" id="IPR002528">
    <property type="entry name" value="MATE_fam"/>
</dbReference>
<proteinExistence type="predicted"/>
<evidence type="ECO:0000256" key="1">
    <source>
        <dbReference type="ARBA" id="ARBA00004651"/>
    </source>
</evidence>
<dbReference type="PANTHER" id="PTHR30250">
    <property type="entry name" value="PST FAMILY PREDICTED COLANIC ACID TRANSPORTER"/>
    <property type="match status" value="1"/>
</dbReference>
<evidence type="ECO:0000256" key="3">
    <source>
        <dbReference type="ARBA" id="ARBA00022692"/>
    </source>
</evidence>
<evidence type="ECO:0000313" key="7">
    <source>
        <dbReference type="EMBL" id="PML57942.1"/>
    </source>
</evidence>
<dbReference type="RefSeq" id="WP_102558771.1">
    <property type="nucleotide sequence ID" value="NZ_MCYL01000010.1"/>
</dbReference>
<keyword evidence="3 6" id="KW-0812">Transmembrane</keyword>
<evidence type="ECO:0000256" key="5">
    <source>
        <dbReference type="ARBA" id="ARBA00023136"/>
    </source>
</evidence>
<evidence type="ECO:0000256" key="4">
    <source>
        <dbReference type="ARBA" id="ARBA00022989"/>
    </source>
</evidence>